<dbReference type="EMBL" id="CP097511">
    <property type="protein sequence ID" value="URE48518.1"/>
    <property type="molecule type" value="Genomic_DNA"/>
</dbReference>
<dbReference type="AlphaFoldDB" id="A0A9E7L799"/>
<protein>
    <recommendedName>
        <fullName evidence="4">DUF1677 family protein</fullName>
    </recommendedName>
</protein>
<name>A0A9E7L799_9LILI</name>
<dbReference type="PANTHER" id="PTHR33108">
    <property type="entry name" value="OS01G0745000 PROTEIN"/>
    <property type="match status" value="1"/>
</dbReference>
<keyword evidence="3" id="KW-1185">Reference proteome</keyword>
<accession>A0A9E7L799</accession>
<dbReference type="OrthoDB" id="673856at2759"/>
<sequence length="231" mass="25510">MAFVDPHVKPVASNVLLSVAAIKTASISVLELKRVPISAQLIRIAVDMAPNGQTLNASHTKNNLAGRQRPRRISMEGLQRAISDLSCQLGKDAVETTTLPPISEVEDAKCECCGMSEECTLEYIRRVREKFSGKWVCGLCSEAVKEEMVKNGGKRQRALEAHTVVCVRFNRIGRTHPVLFQADAMREILRKSSRGGRAHSNRESVRKGSITRSSSCVPDIAKEINKCRARK</sequence>
<organism evidence="2 3">
    <name type="scientific">Musa troglodytarum</name>
    <name type="common">fe'i banana</name>
    <dbReference type="NCBI Taxonomy" id="320322"/>
    <lineage>
        <taxon>Eukaryota</taxon>
        <taxon>Viridiplantae</taxon>
        <taxon>Streptophyta</taxon>
        <taxon>Embryophyta</taxon>
        <taxon>Tracheophyta</taxon>
        <taxon>Spermatophyta</taxon>
        <taxon>Magnoliopsida</taxon>
        <taxon>Liliopsida</taxon>
        <taxon>Zingiberales</taxon>
        <taxon>Musaceae</taxon>
        <taxon>Musa</taxon>
    </lineage>
</organism>
<dbReference type="PANTHER" id="PTHR33108:SF51">
    <property type="entry name" value="DUF1677 FAMILY PROTEIN (DUF1677)"/>
    <property type="match status" value="1"/>
</dbReference>
<dbReference type="Proteomes" id="UP001055439">
    <property type="component" value="Chromosome 9"/>
</dbReference>
<dbReference type="Pfam" id="PF07911">
    <property type="entry name" value="DUF1677"/>
    <property type="match status" value="1"/>
</dbReference>
<evidence type="ECO:0000256" key="1">
    <source>
        <dbReference type="SAM" id="MobiDB-lite"/>
    </source>
</evidence>
<reference evidence="2" key="1">
    <citation type="submission" date="2022-05" db="EMBL/GenBank/DDBJ databases">
        <title>The Musa troglodytarum L. genome provides insights into the mechanism of non-climacteric behaviour and enrichment of carotenoids.</title>
        <authorList>
            <person name="Wang J."/>
        </authorList>
    </citation>
    <scope>NUCLEOTIDE SEQUENCE</scope>
    <source>
        <tissue evidence="2">Leaf</tissue>
    </source>
</reference>
<feature type="region of interest" description="Disordered" evidence="1">
    <location>
        <begin position="192"/>
        <end position="211"/>
    </location>
</feature>
<proteinExistence type="predicted"/>
<dbReference type="InterPro" id="IPR012876">
    <property type="entry name" value="DUF1677_pln"/>
</dbReference>
<evidence type="ECO:0008006" key="4">
    <source>
        <dbReference type="Google" id="ProtNLM"/>
    </source>
</evidence>
<evidence type="ECO:0000313" key="2">
    <source>
        <dbReference type="EMBL" id="URE48518.1"/>
    </source>
</evidence>
<evidence type="ECO:0000313" key="3">
    <source>
        <dbReference type="Proteomes" id="UP001055439"/>
    </source>
</evidence>
<gene>
    <name evidence="2" type="ORF">MUK42_24839</name>
</gene>